<comment type="catalytic activity">
    <reaction evidence="12">
        <text>5-phospho-beta-D-ribosylamine + glycine + ATP = N(1)-(5-phospho-beta-D-ribosyl)glycinamide + ADP + phosphate + H(+)</text>
        <dbReference type="Rhea" id="RHEA:17453"/>
        <dbReference type="ChEBI" id="CHEBI:15378"/>
        <dbReference type="ChEBI" id="CHEBI:30616"/>
        <dbReference type="ChEBI" id="CHEBI:43474"/>
        <dbReference type="ChEBI" id="CHEBI:57305"/>
        <dbReference type="ChEBI" id="CHEBI:58681"/>
        <dbReference type="ChEBI" id="CHEBI:143788"/>
        <dbReference type="ChEBI" id="CHEBI:456216"/>
        <dbReference type="EC" id="6.3.4.13"/>
    </reaction>
</comment>
<dbReference type="SUPFAM" id="SSF56059">
    <property type="entry name" value="Glutathione synthetase ATP-binding domain-like"/>
    <property type="match status" value="1"/>
</dbReference>
<evidence type="ECO:0000256" key="11">
    <source>
        <dbReference type="ARBA" id="ARBA00042864"/>
    </source>
</evidence>
<dbReference type="SMART" id="SM01210">
    <property type="entry name" value="GARS_C"/>
    <property type="match status" value="1"/>
</dbReference>
<dbReference type="Pfam" id="PF02843">
    <property type="entry name" value="GARS_C"/>
    <property type="match status" value="1"/>
</dbReference>
<dbReference type="SUPFAM" id="SSF51246">
    <property type="entry name" value="Rudiment single hybrid motif"/>
    <property type="match status" value="1"/>
</dbReference>
<evidence type="ECO:0000256" key="9">
    <source>
        <dbReference type="ARBA" id="ARBA00038345"/>
    </source>
</evidence>
<evidence type="ECO:0000256" key="6">
    <source>
        <dbReference type="ARBA" id="ARBA00022741"/>
    </source>
</evidence>
<dbReference type="InterPro" id="IPR016185">
    <property type="entry name" value="PreATP-grasp_dom_sf"/>
</dbReference>
<comment type="pathway">
    <text evidence="3 12">Purine metabolism; IMP biosynthesis via de novo pathway; N(1)-(5-phospho-D-ribosyl)glycinamide from 5-phospho-alpha-D-ribose 1-diphosphate: step 2/2.</text>
</comment>
<comment type="similarity">
    <text evidence="9 12">Belongs to the GARS family.</text>
</comment>
<dbReference type="InterPro" id="IPR020561">
    <property type="entry name" value="PRibGlycinamid_synth_ATP-grasp"/>
</dbReference>
<dbReference type="GO" id="GO:0006189">
    <property type="term" value="P:'de novo' IMP biosynthetic process"/>
    <property type="evidence" value="ECO:0007669"/>
    <property type="project" value="UniProtKB-UniRule"/>
</dbReference>
<evidence type="ECO:0000256" key="1">
    <source>
        <dbReference type="ARBA" id="ARBA00001936"/>
    </source>
</evidence>
<keyword evidence="7 12" id="KW-0658">Purine biosynthesis</keyword>
<dbReference type="SMART" id="SM01209">
    <property type="entry name" value="GARS_A"/>
    <property type="match status" value="1"/>
</dbReference>
<dbReference type="GO" id="GO:0005524">
    <property type="term" value="F:ATP binding"/>
    <property type="evidence" value="ECO:0007669"/>
    <property type="project" value="UniProtKB-UniRule"/>
</dbReference>
<evidence type="ECO:0000256" key="10">
    <source>
        <dbReference type="ARBA" id="ARBA00042242"/>
    </source>
</evidence>
<dbReference type="SUPFAM" id="SSF52440">
    <property type="entry name" value="PreATP-grasp domain"/>
    <property type="match status" value="1"/>
</dbReference>
<name>A0A7M2Z235_9ACTN</name>
<evidence type="ECO:0000313" key="16">
    <source>
        <dbReference type="EMBL" id="RDI75914.1"/>
    </source>
</evidence>
<dbReference type="Proteomes" id="UP000254134">
    <property type="component" value="Unassembled WGS sequence"/>
</dbReference>
<evidence type="ECO:0000256" key="3">
    <source>
        <dbReference type="ARBA" id="ARBA00005174"/>
    </source>
</evidence>
<dbReference type="Pfam" id="PF02844">
    <property type="entry name" value="GARS_N"/>
    <property type="match status" value="1"/>
</dbReference>
<dbReference type="InterPro" id="IPR011054">
    <property type="entry name" value="Rudment_hybrid_motif"/>
</dbReference>
<reference evidence="16 17" key="1">
    <citation type="submission" date="2018-07" db="EMBL/GenBank/DDBJ databases">
        <title>High-quality-draft genome sequence of Gaiella occulta.</title>
        <authorList>
            <person name="Severino R."/>
            <person name="Froufe H.J.C."/>
            <person name="Rainey F.A."/>
            <person name="Barroso C."/>
            <person name="Albuquerque L."/>
            <person name="Lobo-Da-Cunha A."/>
            <person name="Da Costa M.S."/>
            <person name="Egas C."/>
        </authorList>
    </citation>
    <scope>NUCLEOTIDE SEQUENCE [LARGE SCALE GENOMIC DNA]</scope>
    <source>
        <strain evidence="16 17">F2-233</strain>
    </source>
</reference>
<feature type="region of interest" description="Disordered" evidence="14">
    <location>
        <begin position="399"/>
        <end position="418"/>
    </location>
</feature>
<dbReference type="EC" id="6.3.4.13" evidence="4 12"/>
<organism evidence="16 17">
    <name type="scientific">Gaiella occulta</name>
    <dbReference type="NCBI Taxonomy" id="1002870"/>
    <lineage>
        <taxon>Bacteria</taxon>
        <taxon>Bacillati</taxon>
        <taxon>Actinomycetota</taxon>
        <taxon>Thermoleophilia</taxon>
        <taxon>Gaiellales</taxon>
        <taxon>Gaiellaceae</taxon>
        <taxon>Gaiella</taxon>
    </lineage>
</organism>
<dbReference type="PANTHER" id="PTHR43472:SF1">
    <property type="entry name" value="PHOSPHORIBOSYLAMINE--GLYCINE LIGASE, CHLOROPLASTIC"/>
    <property type="match status" value="1"/>
</dbReference>
<dbReference type="UniPathway" id="UPA00074">
    <property type="reaction ID" value="UER00125"/>
</dbReference>
<evidence type="ECO:0000256" key="12">
    <source>
        <dbReference type="HAMAP-Rule" id="MF_00138"/>
    </source>
</evidence>
<dbReference type="GO" id="GO:0009113">
    <property type="term" value="P:purine nucleobase biosynthetic process"/>
    <property type="evidence" value="ECO:0007669"/>
    <property type="project" value="InterPro"/>
</dbReference>
<evidence type="ECO:0000313" key="17">
    <source>
        <dbReference type="Proteomes" id="UP000254134"/>
    </source>
</evidence>
<accession>A0A7M2Z235</accession>
<dbReference type="Pfam" id="PF01071">
    <property type="entry name" value="GARS_A"/>
    <property type="match status" value="1"/>
</dbReference>
<dbReference type="InterPro" id="IPR020560">
    <property type="entry name" value="PRibGlycinamide_synth_C-dom"/>
</dbReference>
<proteinExistence type="inferred from homology"/>
<dbReference type="NCBIfam" id="TIGR00877">
    <property type="entry name" value="purD"/>
    <property type="match status" value="1"/>
</dbReference>
<dbReference type="PANTHER" id="PTHR43472">
    <property type="entry name" value="PHOSPHORIBOSYLAMINE--GLYCINE LIGASE"/>
    <property type="match status" value="1"/>
</dbReference>
<feature type="domain" description="ATP-grasp" evidence="15">
    <location>
        <begin position="94"/>
        <end position="295"/>
    </location>
</feature>
<keyword evidence="6 13" id="KW-0547">Nucleotide-binding</keyword>
<dbReference type="GO" id="GO:0004637">
    <property type="term" value="F:phosphoribosylamine-glycine ligase activity"/>
    <property type="evidence" value="ECO:0007669"/>
    <property type="project" value="UniProtKB-UniRule"/>
</dbReference>
<comment type="caution">
    <text evidence="16">The sequence shown here is derived from an EMBL/GenBank/DDBJ whole genome shotgun (WGS) entry which is preliminary data.</text>
</comment>
<keyword evidence="8 13" id="KW-0067">ATP-binding</keyword>
<keyword evidence="5 12" id="KW-0436">Ligase</keyword>
<evidence type="ECO:0000256" key="2">
    <source>
        <dbReference type="ARBA" id="ARBA00001946"/>
    </source>
</evidence>
<dbReference type="InterPro" id="IPR020562">
    <property type="entry name" value="PRibGlycinamide_synth_N"/>
</dbReference>
<dbReference type="PROSITE" id="PS00184">
    <property type="entry name" value="GARS"/>
    <property type="match status" value="1"/>
</dbReference>
<comment type="cofactor">
    <cofactor evidence="1">
        <name>Mn(2+)</name>
        <dbReference type="ChEBI" id="CHEBI:29035"/>
    </cofactor>
</comment>
<evidence type="ECO:0000256" key="14">
    <source>
        <dbReference type="SAM" id="MobiDB-lite"/>
    </source>
</evidence>
<dbReference type="GO" id="GO:0046872">
    <property type="term" value="F:metal ion binding"/>
    <property type="evidence" value="ECO:0007669"/>
    <property type="project" value="InterPro"/>
</dbReference>
<dbReference type="InterPro" id="IPR013815">
    <property type="entry name" value="ATP_grasp_subdomain_1"/>
</dbReference>
<evidence type="ECO:0000256" key="8">
    <source>
        <dbReference type="ARBA" id="ARBA00022840"/>
    </source>
</evidence>
<dbReference type="InterPro" id="IPR011761">
    <property type="entry name" value="ATP-grasp"/>
</dbReference>
<dbReference type="OrthoDB" id="9807240at2"/>
<dbReference type="InterPro" id="IPR037123">
    <property type="entry name" value="PRibGlycinamide_synth_C_sf"/>
</dbReference>
<comment type="cofactor">
    <cofactor evidence="2">
        <name>Mg(2+)</name>
        <dbReference type="ChEBI" id="CHEBI:18420"/>
    </cofactor>
</comment>
<dbReference type="Gene3D" id="3.30.470.20">
    <property type="entry name" value="ATP-grasp fold, B domain"/>
    <property type="match status" value="1"/>
</dbReference>
<evidence type="ECO:0000256" key="4">
    <source>
        <dbReference type="ARBA" id="ARBA00013255"/>
    </source>
</evidence>
<dbReference type="PROSITE" id="PS50975">
    <property type="entry name" value="ATP_GRASP"/>
    <property type="match status" value="1"/>
</dbReference>
<evidence type="ECO:0000259" key="15">
    <source>
        <dbReference type="PROSITE" id="PS50975"/>
    </source>
</evidence>
<dbReference type="HAMAP" id="MF_00138">
    <property type="entry name" value="GARS"/>
    <property type="match status" value="1"/>
</dbReference>
<sequence>MNVLLVGSGGREHALAWKLAQSPLLTELHAAPGNPGISALGSCHPVAADDGEAILGLARSHGIDLVVVGPEAPLVAGLADELRRNGIHLFGPGREAAAIEGSKRFAKEVMRAAGVPTAAELPKPAAPCVLKADGLAAGKGVVVCRSQAAVDAGLAELAAFPGPLVVEELLEGPEVSVFALCDGVRAVALSAAQDFKRAYDGDEGPNTGGMGSYAPVPGIDRGELERLVDLTCRPVLAELAARGAPFIGTLFAGLMLTADGPRVLEYNCRFGDPETQSLLPLVDGDLLQALAAAAAGDLTGVTLGQLPAAAVTVVLAARDYPARGDSGSEITGIEEAERAGALVFHAGTARCGERLVSNGGRVLDVTSVAGDLAAARAGAYAACDLISWQGMRRRDDIALAASRREPRSPGAGGARLGP</sequence>
<dbReference type="InterPro" id="IPR020559">
    <property type="entry name" value="PRibGlycinamide_synth_CS"/>
</dbReference>
<gene>
    <name evidence="12" type="primary">purD</name>
    <name evidence="16" type="ORF">Gocc_0333</name>
</gene>
<reference evidence="17" key="2">
    <citation type="journal article" date="2019" name="MicrobiologyOpen">
        <title>High-quality draft genome sequence of Gaiella occulta isolated from a 150 meter deep mineral water borehole and comparison with the genome sequences of other deep-branching lineages of the phylum Actinobacteria.</title>
        <authorList>
            <person name="Severino R."/>
            <person name="Froufe H.J.C."/>
            <person name="Barroso C."/>
            <person name="Albuquerque L."/>
            <person name="Lobo-da-Cunha A."/>
            <person name="da Costa M.S."/>
            <person name="Egas C."/>
        </authorList>
    </citation>
    <scope>NUCLEOTIDE SEQUENCE [LARGE SCALE GENOMIC DNA]</scope>
    <source>
        <strain evidence="17">F2-233</strain>
    </source>
</reference>
<dbReference type="Gene3D" id="3.30.1490.20">
    <property type="entry name" value="ATP-grasp fold, A domain"/>
    <property type="match status" value="1"/>
</dbReference>
<dbReference type="Gene3D" id="3.90.600.10">
    <property type="entry name" value="Phosphoribosylglycinamide synthetase, C-terminal domain"/>
    <property type="match status" value="1"/>
</dbReference>
<evidence type="ECO:0000256" key="13">
    <source>
        <dbReference type="PROSITE-ProRule" id="PRU00409"/>
    </source>
</evidence>
<dbReference type="InterPro" id="IPR000115">
    <property type="entry name" value="PRibGlycinamide_synth"/>
</dbReference>
<dbReference type="RefSeq" id="WP_114794789.1">
    <property type="nucleotide sequence ID" value="NZ_QQZY01000001.1"/>
</dbReference>
<keyword evidence="17" id="KW-1185">Reference proteome</keyword>
<evidence type="ECO:0000256" key="5">
    <source>
        <dbReference type="ARBA" id="ARBA00022598"/>
    </source>
</evidence>
<protein>
    <recommendedName>
        <fullName evidence="4 12">Phosphoribosylamine--glycine ligase</fullName>
        <ecNumber evidence="4 12">6.3.4.13</ecNumber>
    </recommendedName>
    <alternativeName>
        <fullName evidence="12">GARS</fullName>
    </alternativeName>
    <alternativeName>
        <fullName evidence="10 12">Glycinamide ribonucleotide synthetase</fullName>
    </alternativeName>
    <alternativeName>
        <fullName evidence="11 12">Phosphoribosylglycinamide synthetase</fullName>
    </alternativeName>
</protein>
<dbReference type="Gene3D" id="3.40.50.20">
    <property type="match status" value="1"/>
</dbReference>
<dbReference type="AlphaFoldDB" id="A0A7M2Z235"/>
<evidence type="ECO:0000256" key="7">
    <source>
        <dbReference type="ARBA" id="ARBA00022755"/>
    </source>
</evidence>
<dbReference type="EMBL" id="QQZY01000001">
    <property type="protein sequence ID" value="RDI75914.1"/>
    <property type="molecule type" value="Genomic_DNA"/>
</dbReference>